<accession>A0AAW2TAI9</accession>
<dbReference type="AlphaFoldDB" id="A0AAW2TAI9"/>
<sequence>MVRFYDNWERLVEAVMRREQLRTLSLSDSRTPSTRSLDSEFSISSSSQYDESSFRITPSPLHPDAVKLRLEQNLKEGKQRGSGKAPAKRRSAMWKGLSIFSGFSFKKDYGREEREIQWAKAQRTLHGLEPMKTAGVSSKQSYGELSLLAEKDKRGAEFARLQELHTLKGHIESVMKAKGLDINSIDHYYTV</sequence>
<dbReference type="EMBL" id="JACGWN010000015">
    <property type="protein sequence ID" value="KAL0400636.1"/>
    <property type="molecule type" value="Genomic_DNA"/>
</dbReference>
<dbReference type="Gene3D" id="6.10.140.890">
    <property type="match status" value="1"/>
</dbReference>
<comment type="caution">
    <text evidence="1">The sequence shown here is derived from an EMBL/GenBank/DDBJ whole genome shotgun (WGS) entry which is preliminary data.</text>
</comment>
<evidence type="ECO:0000313" key="1">
    <source>
        <dbReference type="EMBL" id="KAL0400636.1"/>
    </source>
</evidence>
<name>A0AAW2TAI9_9LAMI</name>
<gene>
    <name evidence="1" type="ORF">Slati_4093500</name>
</gene>
<organism evidence="1">
    <name type="scientific">Sesamum latifolium</name>
    <dbReference type="NCBI Taxonomy" id="2727402"/>
    <lineage>
        <taxon>Eukaryota</taxon>
        <taxon>Viridiplantae</taxon>
        <taxon>Streptophyta</taxon>
        <taxon>Embryophyta</taxon>
        <taxon>Tracheophyta</taxon>
        <taxon>Spermatophyta</taxon>
        <taxon>Magnoliopsida</taxon>
        <taxon>eudicotyledons</taxon>
        <taxon>Gunneridae</taxon>
        <taxon>Pentapetalae</taxon>
        <taxon>asterids</taxon>
        <taxon>lamiids</taxon>
        <taxon>Lamiales</taxon>
        <taxon>Pedaliaceae</taxon>
        <taxon>Sesamum</taxon>
    </lineage>
</organism>
<proteinExistence type="predicted"/>
<protein>
    <submittedName>
        <fullName evidence="1">Plasma membrane ATPase 4</fullName>
    </submittedName>
</protein>
<reference evidence="1" key="1">
    <citation type="submission" date="2020-06" db="EMBL/GenBank/DDBJ databases">
        <authorList>
            <person name="Li T."/>
            <person name="Hu X."/>
            <person name="Zhang T."/>
            <person name="Song X."/>
            <person name="Zhang H."/>
            <person name="Dai N."/>
            <person name="Sheng W."/>
            <person name="Hou X."/>
            <person name="Wei L."/>
        </authorList>
    </citation>
    <scope>NUCLEOTIDE SEQUENCE</scope>
    <source>
        <strain evidence="1">KEN1</strain>
        <tissue evidence="1">Leaf</tissue>
    </source>
</reference>
<reference evidence="1" key="2">
    <citation type="journal article" date="2024" name="Plant">
        <title>Genomic evolution and insights into agronomic trait innovations of Sesamum species.</title>
        <authorList>
            <person name="Miao H."/>
            <person name="Wang L."/>
            <person name="Qu L."/>
            <person name="Liu H."/>
            <person name="Sun Y."/>
            <person name="Le M."/>
            <person name="Wang Q."/>
            <person name="Wei S."/>
            <person name="Zheng Y."/>
            <person name="Lin W."/>
            <person name="Duan Y."/>
            <person name="Cao H."/>
            <person name="Xiong S."/>
            <person name="Wang X."/>
            <person name="Wei L."/>
            <person name="Li C."/>
            <person name="Ma Q."/>
            <person name="Ju M."/>
            <person name="Zhao R."/>
            <person name="Li G."/>
            <person name="Mu C."/>
            <person name="Tian Q."/>
            <person name="Mei H."/>
            <person name="Zhang T."/>
            <person name="Gao T."/>
            <person name="Zhang H."/>
        </authorList>
    </citation>
    <scope>NUCLEOTIDE SEQUENCE</scope>
    <source>
        <strain evidence="1">KEN1</strain>
    </source>
</reference>